<protein>
    <submittedName>
        <fullName evidence="3">DUF6787 family protein</fullName>
    </submittedName>
</protein>
<dbReference type="InterPro" id="IPR046714">
    <property type="entry name" value="DUF6787"/>
</dbReference>
<feature type="transmembrane region" description="Helical" evidence="1">
    <location>
        <begin position="16"/>
        <end position="37"/>
    </location>
</feature>
<proteinExistence type="predicted"/>
<evidence type="ECO:0000313" key="3">
    <source>
        <dbReference type="EMBL" id="MFD2550942.1"/>
    </source>
</evidence>
<comment type="caution">
    <text evidence="3">The sequence shown here is derived from an EMBL/GenBank/DDBJ whole genome shotgun (WGS) entry which is preliminary data.</text>
</comment>
<dbReference type="EMBL" id="JBHULS010000001">
    <property type="protein sequence ID" value="MFD2550942.1"/>
    <property type="molecule type" value="Genomic_DNA"/>
</dbReference>
<feature type="transmembrane region" description="Helical" evidence="1">
    <location>
        <begin position="83"/>
        <end position="102"/>
    </location>
</feature>
<evidence type="ECO:0000256" key="1">
    <source>
        <dbReference type="SAM" id="Phobius"/>
    </source>
</evidence>
<feature type="domain" description="DUF6787" evidence="2">
    <location>
        <begin position="83"/>
        <end position="159"/>
    </location>
</feature>
<keyword evidence="1" id="KW-0812">Transmembrane</keyword>
<sequence>MKKFKETWEIQQNWQLLFPALGIVGLSYSCFRLASLFPFAHNIYITLALAAIMFVVILKITLRLFTKLEKRWEVTYRWEIIRIFIVFAVTGSSSLVVGRPIIKLLGITKENLNPLLYWILFVIIGLIFYQILLVSFGWLFGQFKFFWEFEKKMLKRLGFKKFLE</sequence>
<evidence type="ECO:0000259" key="2">
    <source>
        <dbReference type="Pfam" id="PF20584"/>
    </source>
</evidence>
<name>A0ABW5KQ24_9FLAO</name>
<keyword evidence="1" id="KW-0472">Membrane</keyword>
<dbReference type="PROSITE" id="PS51257">
    <property type="entry name" value="PROKAR_LIPOPROTEIN"/>
    <property type="match status" value="1"/>
</dbReference>
<keyword evidence="4" id="KW-1185">Reference proteome</keyword>
<dbReference type="Pfam" id="PF20584">
    <property type="entry name" value="DUF6787"/>
    <property type="match status" value="1"/>
</dbReference>
<feature type="transmembrane region" description="Helical" evidence="1">
    <location>
        <begin position="114"/>
        <end position="147"/>
    </location>
</feature>
<reference evidence="4" key="1">
    <citation type="journal article" date="2019" name="Int. J. Syst. Evol. Microbiol.">
        <title>The Global Catalogue of Microorganisms (GCM) 10K type strain sequencing project: providing services to taxonomists for standard genome sequencing and annotation.</title>
        <authorList>
            <consortium name="The Broad Institute Genomics Platform"/>
            <consortium name="The Broad Institute Genome Sequencing Center for Infectious Disease"/>
            <person name="Wu L."/>
            <person name="Ma J."/>
        </authorList>
    </citation>
    <scope>NUCLEOTIDE SEQUENCE [LARGE SCALE GENOMIC DNA]</scope>
    <source>
        <strain evidence="4">KCTC 42587</strain>
    </source>
</reference>
<evidence type="ECO:0000313" key="4">
    <source>
        <dbReference type="Proteomes" id="UP001597472"/>
    </source>
</evidence>
<keyword evidence="1" id="KW-1133">Transmembrane helix</keyword>
<organism evidence="3 4">
    <name type="scientific">Bizionia sediminis</name>
    <dbReference type="NCBI Taxonomy" id="1737064"/>
    <lineage>
        <taxon>Bacteria</taxon>
        <taxon>Pseudomonadati</taxon>
        <taxon>Bacteroidota</taxon>
        <taxon>Flavobacteriia</taxon>
        <taxon>Flavobacteriales</taxon>
        <taxon>Flavobacteriaceae</taxon>
        <taxon>Bizionia</taxon>
    </lineage>
</organism>
<dbReference type="Proteomes" id="UP001597472">
    <property type="component" value="Unassembled WGS sequence"/>
</dbReference>
<gene>
    <name evidence="3" type="ORF">ACFSQP_03840</name>
</gene>
<dbReference type="RefSeq" id="WP_376891914.1">
    <property type="nucleotide sequence ID" value="NZ_JBHULS010000001.1"/>
</dbReference>
<feature type="transmembrane region" description="Helical" evidence="1">
    <location>
        <begin position="43"/>
        <end position="62"/>
    </location>
</feature>
<accession>A0ABW5KQ24</accession>